<dbReference type="OrthoDB" id="128728at2759"/>
<dbReference type="EMBL" id="BSXW01000302">
    <property type="protein sequence ID" value="GMF18000.1"/>
    <property type="molecule type" value="Genomic_DNA"/>
</dbReference>
<name>A0A9W6TRQ5_9STRA</name>
<dbReference type="AlphaFoldDB" id="A0A9W6TRQ5"/>
<feature type="region of interest" description="Disordered" evidence="1">
    <location>
        <begin position="1"/>
        <end position="52"/>
    </location>
</feature>
<protein>
    <submittedName>
        <fullName evidence="2">Unnamed protein product</fullName>
    </submittedName>
</protein>
<keyword evidence="3" id="KW-1185">Reference proteome</keyword>
<sequence>MDSADTTATKTGDALDNKNLRSDLSSPNAHDARQRSLRTATTDDADDVDKEERVGGTELVAWAHKLSKEDAKIVRQISKGNSPEHILTKLRVPYKMENGYKVYSIHDPDYQKYLKWVKRLRDDPLTFDAKAGPRPALP</sequence>
<evidence type="ECO:0000313" key="3">
    <source>
        <dbReference type="Proteomes" id="UP001165083"/>
    </source>
</evidence>
<accession>A0A9W6TRQ5</accession>
<evidence type="ECO:0000256" key="1">
    <source>
        <dbReference type="SAM" id="MobiDB-lite"/>
    </source>
</evidence>
<dbReference type="Proteomes" id="UP001165083">
    <property type="component" value="Unassembled WGS sequence"/>
</dbReference>
<feature type="compositionally biased region" description="Polar residues" evidence="1">
    <location>
        <begin position="1"/>
        <end position="10"/>
    </location>
</feature>
<organism evidence="2 3">
    <name type="scientific">Phytophthora lilii</name>
    <dbReference type="NCBI Taxonomy" id="2077276"/>
    <lineage>
        <taxon>Eukaryota</taxon>
        <taxon>Sar</taxon>
        <taxon>Stramenopiles</taxon>
        <taxon>Oomycota</taxon>
        <taxon>Peronosporomycetes</taxon>
        <taxon>Peronosporales</taxon>
        <taxon>Peronosporaceae</taxon>
        <taxon>Phytophthora</taxon>
    </lineage>
</organism>
<proteinExistence type="predicted"/>
<reference evidence="2" key="1">
    <citation type="submission" date="2023-04" db="EMBL/GenBank/DDBJ databases">
        <title>Phytophthora lilii NBRC 32176.</title>
        <authorList>
            <person name="Ichikawa N."/>
            <person name="Sato H."/>
            <person name="Tonouchi N."/>
        </authorList>
    </citation>
    <scope>NUCLEOTIDE SEQUENCE</scope>
    <source>
        <strain evidence="2">NBRC 32176</strain>
    </source>
</reference>
<evidence type="ECO:0000313" key="2">
    <source>
        <dbReference type="EMBL" id="GMF18000.1"/>
    </source>
</evidence>
<comment type="caution">
    <text evidence="2">The sequence shown here is derived from an EMBL/GenBank/DDBJ whole genome shotgun (WGS) entry which is preliminary data.</text>
</comment>
<gene>
    <name evidence="2" type="ORF">Plil01_000666700</name>
</gene>